<name>A0ABR8GID8_9CYAN</name>
<dbReference type="InterPro" id="IPR032466">
    <property type="entry name" value="Metal_Hydrolase"/>
</dbReference>
<evidence type="ECO:0000256" key="3">
    <source>
        <dbReference type="ARBA" id="ARBA00022801"/>
    </source>
</evidence>
<dbReference type="PANTHER" id="PTHR11113">
    <property type="entry name" value="N-ACETYLGLUCOSAMINE-6-PHOSPHATE DEACETYLASE"/>
    <property type="match status" value="1"/>
</dbReference>
<dbReference type="EC" id="3.5.1.25" evidence="5"/>
<dbReference type="RefSeq" id="WP_029635586.1">
    <property type="nucleotide sequence ID" value="NZ_JACJTA010000001.1"/>
</dbReference>
<gene>
    <name evidence="5" type="primary">nagA</name>
    <name evidence="5" type="ORF">H6G81_00935</name>
</gene>
<dbReference type="NCBIfam" id="TIGR00221">
    <property type="entry name" value="nagA"/>
    <property type="match status" value="1"/>
</dbReference>
<reference evidence="5 6" key="1">
    <citation type="journal article" date="2020" name="ISME J.">
        <title>Comparative genomics reveals insights into cyanobacterial evolution and habitat adaptation.</title>
        <authorList>
            <person name="Chen M.Y."/>
            <person name="Teng W.K."/>
            <person name="Zhao L."/>
            <person name="Hu C.X."/>
            <person name="Zhou Y.K."/>
            <person name="Han B.P."/>
            <person name="Song L.R."/>
            <person name="Shu W.S."/>
        </authorList>
    </citation>
    <scope>NUCLEOTIDE SEQUENCE [LARGE SCALE GENOMIC DNA]</scope>
    <source>
        <strain evidence="5 6">FACHB-248</strain>
    </source>
</reference>
<comment type="similarity">
    <text evidence="1 4">Belongs to the metallo-dependent hydrolases superfamily. NagA family.</text>
</comment>
<organism evidence="5 6">
    <name type="scientific">Scytonema hofmannii FACHB-248</name>
    <dbReference type="NCBI Taxonomy" id="1842502"/>
    <lineage>
        <taxon>Bacteria</taxon>
        <taxon>Bacillati</taxon>
        <taxon>Cyanobacteriota</taxon>
        <taxon>Cyanophyceae</taxon>
        <taxon>Nostocales</taxon>
        <taxon>Scytonemataceae</taxon>
        <taxon>Scytonema</taxon>
    </lineage>
</organism>
<keyword evidence="4" id="KW-0119">Carbohydrate metabolism</keyword>
<dbReference type="CDD" id="cd00854">
    <property type="entry name" value="NagA"/>
    <property type="match status" value="1"/>
</dbReference>
<keyword evidence="3 4" id="KW-0378">Hydrolase</keyword>
<dbReference type="Proteomes" id="UP000660380">
    <property type="component" value="Unassembled WGS sequence"/>
</dbReference>
<dbReference type="EMBL" id="JACJTA010000001">
    <property type="protein sequence ID" value="MBD2603120.1"/>
    <property type="molecule type" value="Genomic_DNA"/>
</dbReference>
<evidence type="ECO:0000256" key="1">
    <source>
        <dbReference type="ARBA" id="ARBA00010716"/>
    </source>
</evidence>
<dbReference type="GO" id="GO:0008448">
    <property type="term" value="F:N-acetylglucosamine-6-phosphate deacetylase activity"/>
    <property type="evidence" value="ECO:0007669"/>
    <property type="project" value="UniProtKB-EC"/>
</dbReference>
<dbReference type="PANTHER" id="PTHR11113:SF14">
    <property type="entry name" value="N-ACETYLGLUCOSAMINE-6-PHOSPHATE DEACETYLASE"/>
    <property type="match status" value="1"/>
</dbReference>
<dbReference type="InterPro" id="IPR003764">
    <property type="entry name" value="GlcNAc_6-P_deAcase"/>
</dbReference>
<protein>
    <submittedName>
        <fullName evidence="5">N-acetylglucosamine-6-phosphate deacetylase</fullName>
        <ecNumber evidence="5">3.5.1.25</ecNumber>
    </submittedName>
</protein>
<keyword evidence="2" id="KW-0479">Metal-binding</keyword>
<proteinExistence type="inferred from homology"/>
<evidence type="ECO:0000256" key="2">
    <source>
        <dbReference type="ARBA" id="ARBA00022723"/>
    </source>
</evidence>
<dbReference type="Gene3D" id="3.20.20.140">
    <property type="entry name" value="Metal-dependent hydrolases"/>
    <property type="match status" value="1"/>
</dbReference>
<comment type="caution">
    <text evidence="5">The sequence shown here is derived from an EMBL/GenBank/DDBJ whole genome shotgun (WGS) entry which is preliminary data.</text>
</comment>
<dbReference type="PIRSF" id="PIRSF038994">
    <property type="entry name" value="NagA"/>
    <property type="match status" value="1"/>
</dbReference>
<evidence type="ECO:0000313" key="5">
    <source>
        <dbReference type="EMBL" id="MBD2603120.1"/>
    </source>
</evidence>
<accession>A0ABR8GID8</accession>
<keyword evidence="6" id="KW-1185">Reference proteome</keyword>
<evidence type="ECO:0000256" key="4">
    <source>
        <dbReference type="PIRNR" id="PIRNR038994"/>
    </source>
</evidence>
<sequence>MSKATPINIINARVPGYKDLQMLLVREGIVERILPMGTVFKAIAPPDLELLDLCGDWISLGGVDLQINGALGLAFPELKAENFDFLQKICEYLWDVGVDGFLPTLVTTSVDNIQRSLAVIADFISRQKVGSQILGVHLEGPFLNYQKRGAHPAEYLLPLTIEEVKRVLGDYAQIIKVITLASELDPTGEVIPYLRSKGITVSLGHSQATVAQAQHAFKLGATMVTHAFNAMPLLHHREPGLLGAAILNSDVMCGFIADGEHVSPIMLQILLRASSHKGLFLVSDALSPLGLPDGVYPWDTRQIEVKNGTARLPDGTLSGTTLPLLVGAQNLVKWGCDVETGIILATEAPRKAIGLPGISPNQPAKLLRWHWDEATKELTWQRLLS</sequence>
<dbReference type="SUPFAM" id="SSF51556">
    <property type="entry name" value="Metallo-dependent hydrolases"/>
    <property type="match status" value="1"/>
</dbReference>
<evidence type="ECO:0000313" key="6">
    <source>
        <dbReference type="Proteomes" id="UP000660380"/>
    </source>
</evidence>